<gene>
    <name evidence="2" type="ORF">QJS04_geneDACA012045</name>
</gene>
<reference evidence="2" key="1">
    <citation type="journal article" date="2023" name="Nat. Commun.">
        <title>Diploid and tetraploid genomes of Acorus and the evolution of monocots.</title>
        <authorList>
            <person name="Ma L."/>
            <person name="Liu K.W."/>
            <person name="Li Z."/>
            <person name="Hsiao Y.Y."/>
            <person name="Qi Y."/>
            <person name="Fu T."/>
            <person name="Tang G.D."/>
            <person name="Zhang D."/>
            <person name="Sun W.H."/>
            <person name="Liu D.K."/>
            <person name="Li Y."/>
            <person name="Chen G.Z."/>
            <person name="Liu X.D."/>
            <person name="Liao X.Y."/>
            <person name="Jiang Y.T."/>
            <person name="Yu X."/>
            <person name="Hao Y."/>
            <person name="Huang J."/>
            <person name="Zhao X.W."/>
            <person name="Ke S."/>
            <person name="Chen Y.Y."/>
            <person name="Wu W.L."/>
            <person name="Hsu J.L."/>
            <person name="Lin Y.F."/>
            <person name="Huang M.D."/>
            <person name="Li C.Y."/>
            <person name="Huang L."/>
            <person name="Wang Z.W."/>
            <person name="Zhao X."/>
            <person name="Zhong W.Y."/>
            <person name="Peng D.H."/>
            <person name="Ahmad S."/>
            <person name="Lan S."/>
            <person name="Zhang J.S."/>
            <person name="Tsai W.C."/>
            <person name="Van de Peer Y."/>
            <person name="Liu Z.J."/>
        </authorList>
    </citation>
    <scope>NUCLEOTIDE SEQUENCE</scope>
    <source>
        <strain evidence="2">SCP</strain>
    </source>
</reference>
<comment type="caution">
    <text evidence="2">The sequence shown here is derived from an EMBL/GenBank/DDBJ whole genome shotgun (WGS) entry which is preliminary data.</text>
</comment>
<dbReference type="EMBL" id="JAUJYN010000004">
    <property type="protein sequence ID" value="KAK1272841.1"/>
    <property type="molecule type" value="Genomic_DNA"/>
</dbReference>
<feature type="domain" description="Nucleotide-diphospho-sugar transferase" evidence="1">
    <location>
        <begin position="102"/>
        <end position="302"/>
    </location>
</feature>
<name>A0AAV9B9C0_ACOGR</name>
<dbReference type="AlphaFoldDB" id="A0AAV9B9C0"/>
<keyword evidence="3" id="KW-1185">Reference proteome</keyword>
<reference evidence="2" key="2">
    <citation type="submission" date="2023-06" db="EMBL/GenBank/DDBJ databases">
        <authorList>
            <person name="Ma L."/>
            <person name="Liu K.-W."/>
            <person name="Li Z."/>
            <person name="Hsiao Y.-Y."/>
            <person name="Qi Y."/>
            <person name="Fu T."/>
            <person name="Tang G."/>
            <person name="Zhang D."/>
            <person name="Sun W.-H."/>
            <person name="Liu D.-K."/>
            <person name="Li Y."/>
            <person name="Chen G.-Z."/>
            <person name="Liu X.-D."/>
            <person name="Liao X.-Y."/>
            <person name="Jiang Y.-T."/>
            <person name="Yu X."/>
            <person name="Hao Y."/>
            <person name="Huang J."/>
            <person name="Zhao X.-W."/>
            <person name="Ke S."/>
            <person name="Chen Y.-Y."/>
            <person name="Wu W.-L."/>
            <person name="Hsu J.-L."/>
            <person name="Lin Y.-F."/>
            <person name="Huang M.-D."/>
            <person name="Li C.-Y."/>
            <person name="Huang L."/>
            <person name="Wang Z.-W."/>
            <person name="Zhao X."/>
            <person name="Zhong W.-Y."/>
            <person name="Peng D.-H."/>
            <person name="Ahmad S."/>
            <person name="Lan S."/>
            <person name="Zhang J.-S."/>
            <person name="Tsai W.-C."/>
            <person name="Van De Peer Y."/>
            <person name="Liu Z.-J."/>
        </authorList>
    </citation>
    <scope>NUCLEOTIDE SEQUENCE</scope>
    <source>
        <strain evidence="2">SCP</strain>
        <tissue evidence="2">Leaves</tissue>
    </source>
</reference>
<dbReference type="PANTHER" id="PTHR46038:SF12">
    <property type="entry name" value="OS03G0731800 PROTEIN"/>
    <property type="match status" value="1"/>
</dbReference>
<evidence type="ECO:0000313" key="2">
    <source>
        <dbReference type="EMBL" id="KAK1272841.1"/>
    </source>
</evidence>
<evidence type="ECO:0000259" key="1">
    <source>
        <dbReference type="Pfam" id="PF03407"/>
    </source>
</evidence>
<dbReference type="Proteomes" id="UP001179952">
    <property type="component" value="Unassembled WGS sequence"/>
</dbReference>
<dbReference type="InterPro" id="IPR044821">
    <property type="entry name" value="At1g28695/At4g15970-like"/>
</dbReference>
<dbReference type="PANTHER" id="PTHR46038">
    <property type="entry name" value="EXPRESSED PROTEIN-RELATED"/>
    <property type="match status" value="1"/>
</dbReference>
<evidence type="ECO:0000313" key="3">
    <source>
        <dbReference type="Proteomes" id="UP001179952"/>
    </source>
</evidence>
<proteinExistence type="predicted"/>
<sequence length="337" mass="38385">MRSSEKRRWTVSCVMADAMDHAKGHAAWLVLGLLLLSGLCYAFIWTPIQAPRDELDRVLQAASRGHNRTLIITVLNKAYSENHGMLDLFLRSFSLGDGTRPLLSHLLLVAVDQTAYDRCVALGLHCYKLVTDGVDFSGEEFYMAGNFVTMMWRRTQFLGEVLRRGYSYIFTDADVMWLRNPFKTLNQSLEVDVQFSCDGFNGRADDPANSINTGFFFVRSNTQTITLFNAWYEAKNSSGGMKEQDVLKGMVKNGTVGEMGVRVRYLDTVYFGGFCNDRRDFERLTTMHANCCRTVRAKLVDLGLVLEDWRTYRRGEAVPPNPHKTCLVDSWNELHKH</sequence>
<organism evidence="2 3">
    <name type="scientific">Acorus gramineus</name>
    <name type="common">Dwarf sweet flag</name>
    <dbReference type="NCBI Taxonomy" id="55184"/>
    <lineage>
        <taxon>Eukaryota</taxon>
        <taxon>Viridiplantae</taxon>
        <taxon>Streptophyta</taxon>
        <taxon>Embryophyta</taxon>
        <taxon>Tracheophyta</taxon>
        <taxon>Spermatophyta</taxon>
        <taxon>Magnoliopsida</taxon>
        <taxon>Liliopsida</taxon>
        <taxon>Acoraceae</taxon>
        <taxon>Acorus</taxon>
    </lineage>
</organism>
<accession>A0AAV9B9C0</accession>
<dbReference type="Pfam" id="PF03407">
    <property type="entry name" value="Nucleotid_trans"/>
    <property type="match status" value="1"/>
</dbReference>
<dbReference type="InterPro" id="IPR005069">
    <property type="entry name" value="Nucl-diP-sugar_transferase"/>
</dbReference>
<protein>
    <recommendedName>
        <fullName evidence="1">Nucleotide-diphospho-sugar transferase domain-containing protein</fullName>
    </recommendedName>
</protein>